<dbReference type="SUPFAM" id="SSF74788">
    <property type="entry name" value="Cullin repeat-like"/>
    <property type="match status" value="1"/>
</dbReference>
<dbReference type="PROSITE" id="PS50003">
    <property type="entry name" value="PH_DOMAIN"/>
    <property type="match status" value="1"/>
</dbReference>
<dbReference type="GO" id="GO:0000145">
    <property type="term" value="C:exocyst"/>
    <property type="evidence" value="ECO:0007669"/>
    <property type="project" value="InterPro"/>
</dbReference>
<dbReference type="AlphaFoldDB" id="A0A0K8US70"/>
<dbReference type="PANTHER" id="PTHR21426">
    <property type="entry name" value="EXOCYST COMPLEX COMPONENT 8"/>
    <property type="match status" value="1"/>
</dbReference>
<comment type="similarity">
    <text evidence="3">Belongs to the EXO84 family.</text>
</comment>
<feature type="region of interest" description="Disordered" evidence="7">
    <location>
        <begin position="95"/>
        <end position="119"/>
    </location>
</feature>
<dbReference type="GO" id="GO:0006887">
    <property type="term" value="P:exocytosis"/>
    <property type="evidence" value="ECO:0007669"/>
    <property type="project" value="UniProtKB-KW"/>
</dbReference>
<feature type="compositionally biased region" description="Acidic residues" evidence="7">
    <location>
        <begin position="106"/>
        <end position="117"/>
    </location>
</feature>
<reference evidence="9" key="1">
    <citation type="submission" date="2015-06" db="EMBL/GenBank/DDBJ databases">
        <authorList>
            <person name="Hoefler B.C."/>
            <person name="Straight P.D."/>
        </authorList>
    </citation>
    <scope>NUCLEOTIDE SEQUENCE</scope>
</reference>
<evidence type="ECO:0000256" key="4">
    <source>
        <dbReference type="ARBA" id="ARBA00017509"/>
    </source>
</evidence>
<evidence type="ECO:0000256" key="3">
    <source>
        <dbReference type="ARBA" id="ARBA00007210"/>
    </source>
</evidence>
<proteinExistence type="inferred from homology"/>
<name>A0A0K8US70_BACLA</name>
<dbReference type="CDD" id="cd01226">
    <property type="entry name" value="PH_RalBD_exo84"/>
    <property type="match status" value="1"/>
</dbReference>
<dbReference type="GO" id="GO:0008104">
    <property type="term" value="P:intracellular protein localization"/>
    <property type="evidence" value="ECO:0007669"/>
    <property type="project" value="TreeGrafter"/>
</dbReference>
<dbReference type="SMART" id="SM00233">
    <property type="entry name" value="PH"/>
    <property type="match status" value="1"/>
</dbReference>
<dbReference type="Pfam" id="PF08700">
    <property type="entry name" value="VPS51_Exo84_N"/>
    <property type="match status" value="1"/>
</dbReference>
<dbReference type="GO" id="GO:0006893">
    <property type="term" value="P:Golgi to plasma membrane transport"/>
    <property type="evidence" value="ECO:0007669"/>
    <property type="project" value="TreeGrafter"/>
</dbReference>
<protein>
    <recommendedName>
        <fullName evidence="4">Exocyst complex component 8</fullName>
    </recommendedName>
</protein>
<dbReference type="GO" id="GO:0030426">
    <property type="term" value="C:growth cone"/>
    <property type="evidence" value="ECO:0007669"/>
    <property type="project" value="UniProtKB-SubCell"/>
</dbReference>
<comment type="subcellular location">
    <subcellularLocation>
        <location evidence="2">Cell projection</location>
        <location evidence="2">Growth cone</location>
    </subcellularLocation>
</comment>
<evidence type="ECO:0000259" key="8">
    <source>
        <dbReference type="PROSITE" id="PS50003"/>
    </source>
</evidence>
<evidence type="ECO:0000256" key="7">
    <source>
        <dbReference type="SAM" id="MobiDB-lite"/>
    </source>
</evidence>
<evidence type="ECO:0000313" key="9">
    <source>
        <dbReference type="EMBL" id="JAI29190.1"/>
    </source>
</evidence>
<dbReference type="EMBL" id="GDHF01023124">
    <property type="protein sequence ID" value="JAI29190.1"/>
    <property type="molecule type" value="Transcribed_RNA"/>
</dbReference>
<feature type="domain" description="PH" evidence="8">
    <location>
        <begin position="141"/>
        <end position="239"/>
    </location>
</feature>
<dbReference type="FunFam" id="2.30.29.30:FF:000376">
    <property type="entry name" value="Exocyst complex component 8"/>
    <property type="match status" value="1"/>
</dbReference>
<dbReference type="OrthoDB" id="642193at2759"/>
<sequence length="450" mass="50697">MMSEVMKDFDKPDFSVDKYTKQLVKECVGGADLQQRKKEIQVYSDQTSATLKKSVYANYMQFIETAKEISHLESEMYQLSHILIEQRNILASLTDEKSPGNAQNNEEGEEQPTQEDVENSHATRAVKEMVQGFNGNLEGKTFLNEGALIELDTNDYRPIQRVFFFLFNDVLIVCKVKHDKRLEFLSEYDPKKIAVINIKDLDGVRNAINIITPDGSKIFQSVTAAGKTEWIEKLEVAFRFDQQKKTNKKGPAPQPPKAKQSSQQQKDSPSDAKSLVSDLSPTASHAGKAVENYGPDWIHTASEEIQTLVAQRYFEDAQALIKRTQDYIAKDSSFVNAKQITEKVKALETQLTDVLLQELSNCHCRNLQVTLRASRRSLKILVDIGRARQACGTLLKVATMALRTAQREARRNNTEISELFFCDLTQVACEFLTAFETQPACVGGADFTCV</sequence>
<dbReference type="InterPro" id="IPR033961">
    <property type="entry name" value="Exo84"/>
</dbReference>
<dbReference type="SUPFAM" id="SSF50729">
    <property type="entry name" value="PH domain-like"/>
    <property type="match status" value="1"/>
</dbReference>
<dbReference type="InterPro" id="IPR001849">
    <property type="entry name" value="PH_domain"/>
</dbReference>
<feature type="region of interest" description="Disordered" evidence="7">
    <location>
        <begin position="242"/>
        <end position="281"/>
    </location>
</feature>
<organism evidence="9">
    <name type="scientific">Bactrocera latifrons</name>
    <name type="common">Malaysian fruit fly</name>
    <name type="synonym">Chaetodacus latifrons</name>
    <dbReference type="NCBI Taxonomy" id="174628"/>
    <lineage>
        <taxon>Eukaryota</taxon>
        <taxon>Metazoa</taxon>
        <taxon>Ecdysozoa</taxon>
        <taxon>Arthropoda</taxon>
        <taxon>Hexapoda</taxon>
        <taxon>Insecta</taxon>
        <taxon>Pterygota</taxon>
        <taxon>Neoptera</taxon>
        <taxon>Endopterygota</taxon>
        <taxon>Diptera</taxon>
        <taxon>Brachycera</taxon>
        <taxon>Muscomorpha</taxon>
        <taxon>Tephritoidea</taxon>
        <taxon>Tephritidae</taxon>
        <taxon>Bactrocera</taxon>
        <taxon>Bactrocera</taxon>
    </lineage>
</organism>
<gene>
    <name evidence="9" type="primary">EXOC8_2</name>
    <name evidence="9" type="ORF">c1_g1_i2</name>
</gene>
<evidence type="ECO:0000256" key="2">
    <source>
        <dbReference type="ARBA" id="ARBA00004624"/>
    </source>
</evidence>
<dbReference type="InterPro" id="IPR016159">
    <property type="entry name" value="Cullin_repeat-like_dom_sf"/>
</dbReference>
<dbReference type="InterPro" id="IPR011993">
    <property type="entry name" value="PH-like_dom_sf"/>
</dbReference>
<feature type="compositionally biased region" description="Low complexity" evidence="7">
    <location>
        <begin position="257"/>
        <end position="274"/>
    </location>
</feature>
<keyword evidence="6" id="KW-0268">Exocytosis</keyword>
<evidence type="ECO:0000256" key="1">
    <source>
        <dbReference type="ARBA" id="ARBA00002660"/>
    </source>
</evidence>
<dbReference type="PANTHER" id="PTHR21426:SF12">
    <property type="entry name" value="EXOCYST COMPLEX COMPONENT 8"/>
    <property type="match status" value="1"/>
</dbReference>
<keyword evidence="5" id="KW-0813">Transport</keyword>
<evidence type="ECO:0000256" key="5">
    <source>
        <dbReference type="ARBA" id="ARBA00022448"/>
    </source>
</evidence>
<accession>A0A0K8US70</accession>
<comment type="function">
    <text evidence="1">Component of the exocyst complex involved in the docking of exocytic vesicles with fusion sites on the plasma membrane.</text>
</comment>
<dbReference type="Gene3D" id="2.30.29.30">
    <property type="entry name" value="Pleckstrin-homology domain (PH domain)/Phosphotyrosine-binding domain (PTB)"/>
    <property type="match status" value="1"/>
</dbReference>
<evidence type="ECO:0000256" key="6">
    <source>
        <dbReference type="ARBA" id="ARBA00022483"/>
    </source>
</evidence>